<feature type="region of interest" description="Disordered" evidence="1">
    <location>
        <begin position="1"/>
        <end position="46"/>
    </location>
</feature>
<dbReference type="EMBL" id="CAJVQB010118447">
    <property type="protein sequence ID" value="CAG8852983.1"/>
    <property type="molecule type" value="Genomic_DNA"/>
</dbReference>
<feature type="compositionally biased region" description="Basic residues" evidence="1">
    <location>
        <begin position="1"/>
        <end position="12"/>
    </location>
</feature>
<comment type="caution">
    <text evidence="2">The sequence shown here is derived from an EMBL/GenBank/DDBJ whole genome shotgun (WGS) entry which is preliminary data.</text>
</comment>
<reference evidence="2 3" key="1">
    <citation type="submission" date="2021-06" db="EMBL/GenBank/DDBJ databases">
        <authorList>
            <person name="Kallberg Y."/>
            <person name="Tangrot J."/>
            <person name="Rosling A."/>
        </authorList>
    </citation>
    <scope>NUCLEOTIDE SEQUENCE [LARGE SCALE GENOMIC DNA]</scope>
    <source>
        <strain evidence="2 3">120-4 pot B 10/14</strain>
    </source>
</reference>
<evidence type="ECO:0000313" key="2">
    <source>
        <dbReference type="EMBL" id="CAG8852983.1"/>
    </source>
</evidence>
<name>A0ABN7XCI4_GIGMA</name>
<organism evidence="2 3">
    <name type="scientific">Gigaspora margarita</name>
    <dbReference type="NCBI Taxonomy" id="4874"/>
    <lineage>
        <taxon>Eukaryota</taxon>
        <taxon>Fungi</taxon>
        <taxon>Fungi incertae sedis</taxon>
        <taxon>Mucoromycota</taxon>
        <taxon>Glomeromycotina</taxon>
        <taxon>Glomeromycetes</taxon>
        <taxon>Diversisporales</taxon>
        <taxon>Gigasporaceae</taxon>
        <taxon>Gigaspora</taxon>
    </lineage>
</organism>
<gene>
    <name evidence="2" type="ORF">GMARGA_LOCUS41804</name>
</gene>
<protein>
    <submittedName>
        <fullName evidence="2">36100_t:CDS:1</fullName>
    </submittedName>
</protein>
<evidence type="ECO:0000313" key="3">
    <source>
        <dbReference type="Proteomes" id="UP000789901"/>
    </source>
</evidence>
<proteinExistence type="predicted"/>
<dbReference type="Proteomes" id="UP000789901">
    <property type="component" value="Unassembled WGS sequence"/>
</dbReference>
<feature type="non-terminal residue" evidence="2">
    <location>
        <position position="1"/>
    </location>
</feature>
<accession>A0ABN7XCI4</accession>
<keyword evidence="3" id="KW-1185">Reference proteome</keyword>
<evidence type="ECO:0000256" key="1">
    <source>
        <dbReference type="SAM" id="MobiDB-lite"/>
    </source>
</evidence>
<sequence>NKKRASQIKNSRHYYAVQEEEGRQLPLQHVNPEKQSDAVLQIEPSD</sequence>